<keyword evidence="1" id="KW-1133">Transmembrane helix</keyword>
<feature type="transmembrane region" description="Helical" evidence="1">
    <location>
        <begin position="12"/>
        <end position="32"/>
    </location>
</feature>
<dbReference type="EMBL" id="BARV01028201">
    <property type="protein sequence ID" value="GAI45379.1"/>
    <property type="molecule type" value="Genomic_DNA"/>
</dbReference>
<feature type="non-terminal residue" evidence="2">
    <location>
        <position position="132"/>
    </location>
</feature>
<organism evidence="2">
    <name type="scientific">marine sediment metagenome</name>
    <dbReference type="NCBI Taxonomy" id="412755"/>
    <lineage>
        <taxon>unclassified sequences</taxon>
        <taxon>metagenomes</taxon>
        <taxon>ecological metagenomes</taxon>
    </lineage>
</organism>
<comment type="caution">
    <text evidence="2">The sequence shown here is derived from an EMBL/GenBank/DDBJ whole genome shotgun (WGS) entry which is preliminary data.</text>
</comment>
<feature type="transmembrane region" description="Helical" evidence="1">
    <location>
        <begin position="53"/>
        <end position="74"/>
    </location>
</feature>
<proteinExistence type="predicted"/>
<keyword evidence="1" id="KW-0812">Transmembrane</keyword>
<keyword evidence="1" id="KW-0472">Membrane</keyword>
<protein>
    <submittedName>
        <fullName evidence="2">Uncharacterized protein</fullName>
    </submittedName>
</protein>
<dbReference type="AlphaFoldDB" id="X1QQ25"/>
<reference evidence="2" key="1">
    <citation type="journal article" date="2014" name="Front. Microbiol.">
        <title>High frequency of phylogenetically diverse reductive dehalogenase-homologous genes in deep subseafloor sedimentary metagenomes.</title>
        <authorList>
            <person name="Kawai M."/>
            <person name="Futagami T."/>
            <person name="Toyoda A."/>
            <person name="Takaki Y."/>
            <person name="Nishi S."/>
            <person name="Hori S."/>
            <person name="Arai W."/>
            <person name="Tsubouchi T."/>
            <person name="Morono Y."/>
            <person name="Uchiyama I."/>
            <person name="Ito T."/>
            <person name="Fujiyama A."/>
            <person name="Inagaki F."/>
            <person name="Takami H."/>
        </authorList>
    </citation>
    <scope>NUCLEOTIDE SEQUENCE</scope>
    <source>
        <strain evidence="2">Expedition CK06-06</strain>
    </source>
</reference>
<gene>
    <name evidence="2" type="ORF">S06H3_45210</name>
</gene>
<dbReference type="Gene3D" id="1.20.120.1630">
    <property type="match status" value="1"/>
</dbReference>
<evidence type="ECO:0000313" key="2">
    <source>
        <dbReference type="EMBL" id="GAI45379.1"/>
    </source>
</evidence>
<evidence type="ECO:0000256" key="1">
    <source>
        <dbReference type="SAM" id="Phobius"/>
    </source>
</evidence>
<feature type="transmembrane region" description="Helical" evidence="1">
    <location>
        <begin position="80"/>
        <end position="103"/>
    </location>
</feature>
<sequence length="132" mass="14828">MSLVPAFEIGIWNAWIFMSSFLLQWLAIILAGKNVAQRSGHPADMKKSKTENRAGIIGNTIWLLATVYSIFLPLQLETPWFYPGLAIFLVGLMILAVATANFATAPAEKPVTRGVYYFSRHPLYLSMFIIYI</sequence>
<name>X1QQ25_9ZZZZ</name>
<accession>X1QQ25</accession>